<dbReference type="RefSeq" id="WP_026206708.1">
    <property type="nucleotide sequence ID" value="NZ_JBIAZU010000001.1"/>
</dbReference>
<keyword evidence="2" id="KW-0560">Oxidoreductase</keyword>
<evidence type="ECO:0000313" key="5">
    <source>
        <dbReference type="Proteomes" id="UP001602245"/>
    </source>
</evidence>
<dbReference type="NCBIfam" id="NF005449">
    <property type="entry name" value="PRK07041.1"/>
    <property type="match status" value="1"/>
</dbReference>
<name>A0ABW6W3S0_9ACTN</name>
<comment type="caution">
    <text evidence="4">The sequence shown here is derived from an EMBL/GenBank/DDBJ whole genome shotgun (WGS) entry which is preliminary data.</text>
</comment>
<gene>
    <name evidence="4" type="ORF">ACFY35_00840</name>
</gene>
<dbReference type="InterPro" id="IPR051122">
    <property type="entry name" value="SDR_DHRS6-like"/>
</dbReference>
<dbReference type="PRINTS" id="PR00081">
    <property type="entry name" value="GDHRDH"/>
</dbReference>
<sequence>MNSDNMNGRRVMIVGGSSGMGLALAKLLVGEDARVHIAGRSAEKLAAAAEKLDAAAKPGQVTTSRVDIADEDSVKALLSDPVDHVVVTAADVNGAYFPIADFPVKSAWDVLGTKVIGPWLVAKHAARVMERGSITFTSGIAAYRPGPGSSVLATANGALEALARTLAVELAPIRVNVVSPGWVDTPIWDDLAGPAKHERLAAMAARLPAGRIGRPEDIALAFRAVLGNEFITGTTLHVEGGHRLV</sequence>
<keyword evidence="5" id="KW-1185">Reference proteome</keyword>
<accession>A0ABW6W3S0</accession>
<reference evidence="4 5" key="1">
    <citation type="submission" date="2024-10" db="EMBL/GenBank/DDBJ databases">
        <title>The Natural Products Discovery Center: Release of the First 8490 Sequenced Strains for Exploring Actinobacteria Biosynthetic Diversity.</title>
        <authorList>
            <person name="Kalkreuter E."/>
            <person name="Kautsar S.A."/>
            <person name="Yang D."/>
            <person name="Bader C.D."/>
            <person name="Teijaro C.N."/>
            <person name="Fluegel L."/>
            <person name="Davis C.M."/>
            <person name="Simpson J.R."/>
            <person name="Lauterbach L."/>
            <person name="Steele A.D."/>
            <person name="Gui C."/>
            <person name="Meng S."/>
            <person name="Li G."/>
            <person name="Viehrig K."/>
            <person name="Ye F."/>
            <person name="Su P."/>
            <person name="Kiefer A.F."/>
            <person name="Nichols A."/>
            <person name="Cepeda A.J."/>
            <person name="Yan W."/>
            <person name="Fan B."/>
            <person name="Jiang Y."/>
            <person name="Adhikari A."/>
            <person name="Zheng C.-J."/>
            <person name="Schuster L."/>
            <person name="Cowan T.M."/>
            <person name="Smanski M.J."/>
            <person name="Chevrette M.G."/>
            <person name="De Carvalho L.P.S."/>
            <person name="Shen B."/>
        </authorList>
    </citation>
    <scope>NUCLEOTIDE SEQUENCE [LARGE SCALE GENOMIC DNA]</scope>
    <source>
        <strain evidence="4 5">NPDC000087</strain>
    </source>
</reference>
<proteinExistence type="inferred from homology"/>
<dbReference type="InterPro" id="IPR057326">
    <property type="entry name" value="KR_dom"/>
</dbReference>
<dbReference type="InterPro" id="IPR002347">
    <property type="entry name" value="SDR_fam"/>
</dbReference>
<evidence type="ECO:0000259" key="3">
    <source>
        <dbReference type="SMART" id="SM00822"/>
    </source>
</evidence>
<protein>
    <submittedName>
        <fullName evidence="4">SDR family oxidoreductase</fullName>
    </submittedName>
</protein>
<evidence type="ECO:0000256" key="2">
    <source>
        <dbReference type="ARBA" id="ARBA00023002"/>
    </source>
</evidence>
<organism evidence="4 5">
    <name type="scientific">Paractinoplanes globisporus</name>
    <dbReference type="NCBI Taxonomy" id="113565"/>
    <lineage>
        <taxon>Bacteria</taxon>
        <taxon>Bacillati</taxon>
        <taxon>Actinomycetota</taxon>
        <taxon>Actinomycetes</taxon>
        <taxon>Micromonosporales</taxon>
        <taxon>Micromonosporaceae</taxon>
        <taxon>Paractinoplanes</taxon>
    </lineage>
</organism>
<feature type="domain" description="Ketoreductase" evidence="3">
    <location>
        <begin position="9"/>
        <end position="185"/>
    </location>
</feature>
<dbReference type="InterPro" id="IPR036291">
    <property type="entry name" value="NAD(P)-bd_dom_sf"/>
</dbReference>
<dbReference type="SMART" id="SM00822">
    <property type="entry name" value="PKS_KR"/>
    <property type="match status" value="1"/>
</dbReference>
<dbReference type="SUPFAM" id="SSF51735">
    <property type="entry name" value="NAD(P)-binding Rossmann-fold domains"/>
    <property type="match status" value="1"/>
</dbReference>
<evidence type="ECO:0000256" key="1">
    <source>
        <dbReference type="ARBA" id="ARBA00006484"/>
    </source>
</evidence>
<comment type="similarity">
    <text evidence="1">Belongs to the short-chain dehydrogenases/reductases (SDR) family.</text>
</comment>
<dbReference type="PANTHER" id="PTHR43477:SF1">
    <property type="entry name" value="DIHYDROANTICAPSIN 7-DEHYDROGENASE"/>
    <property type="match status" value="1"/>
</dbReference>
<dbReference type="EMBL" id="JBIAZU010000001">
    <property type="protein sequence ID" value="MFF5287952.1"/>
    <property type="molecule type" value="Genomic_DNA"/>
</dbReference>
<evidence type="ECO:0000313" key="4">
    <source>
        <dbReference type="EMBL" id="MFF5287952.1"/>
    </source>
</evidence>
<dbReference type="Gene3D" id="3.40.50.720">
    <property type="entry name" value="NAD(P)-binding Rossmann-like Domain"/>
    <property type="match status" value="1"/>
</dbReference>
<dbReference type="Pfam" id="PF13561">
    <property type="entry name" value="adh_short_C2"/>
    <property type="match status" value="1"/>
</dbReference>
<dbReference type="PANTHER" id="PTHR43477">
    <property type="entry name" value="DIHYDROANTICAPSIN 7-DEHYDROGENASE"/>
    <property type="match status" value="1"/>
</dbReference>
<dbReference type="Proteomes" id="UP001602245">
    <property type="component" value="Unassembled WGS sequence"/>
</dbReference>